<comment type="caution">
    <text evidence="3">The sequence shown here is derived from an EMBL/GenBank/DDBJ whole genome shotgun (WGS) entry which is preliminary data.</text>
</comment>
<protein>
    <submittedName>
        <fullName evidence="3">Uncharacterized protein</fullName>
    </submittedName>
</protein>
<dbReference type="SUPFAM" id="SSF48452">
    <property type="entry name" value="TPR-like"/>
    <property type="match status" value="1"/>
</dbReference>
<dbReference type="InterPro" id="IPR011990">
    <property type="entry name" value="TPR-like_helical_dom_sf"/>
</dbReference>
<dbReference type="AlphaFoldDB" id="A0A562YCW1"/>
<feature type="repeat" description="TPR" evidence="1">
    <location>
        <begin position="60"/>
        <end position="93"/>
    </location>
</feature>
<evidence type="ECO:0000313" key="3">
    <source>
        <dbReference type="EMBL" id="TWO32249.1"/>
    </source>
</evidence>
<evidence type="ECO:0000256" key="2">
    <source>
        <dbReference type="SAM" id="SignalP"/>
    </source>
</evidence>
<dbReference type="PROSITE" id="PS50005">
    <property type="entry name" value="TPR"/>
    <property type="match status" value="1"/>
</dbReference>
<keyword evidence="4" id="KW-1185">Reference proteome</keyword>
<evidence type="ECO:0000313" key="4">
    <source>
        <dbReference type="Proteomes" id="UP000295814"/>
    </source>
</evidence>
<accession>A0A562YCW1</accession>
<keyword evidence="1" id="KW-0802">TPR repeat</keyword>
<evidence type="ECO:0000256" key="1">
    <source>
        <dbReference type="PROSITE-ProRule" id="PRU00339"/>
    </source>
</evidence>
<organism evidence="3 4">
    <name type="scientific">Seonamhaeicola sediminis</name>
    <dbReference type="NCBI Taxonomy" id="2528206"/>
    <lineage>
        <taxon>Bacteria</taxon>
        <taxon>Pseudomonadati</taxon>
        <taxon>Bacteroidota</taxon>
        <taxon>Flavobacteriia</taxon>
        <taxon>Flavobacteriales</taxon>
        <taxon>Flavobacteriaceae</taxon>
    </lineage>
</organism>
<dbReference type="OrthoDB" id="819143at2"/>
<feature type="chain" id="PRO_5022988673" evidence="2">
    <location>
        <begin position="20"/>
        <end position="426"/>
    </location>
</feature>
<dbReference type="RefSeq" id="WP_133356510.1">
    <property type="nucleotide sequence ID" value="NZ_SMZJ02000005.1"/>
</dbReference>
<dbReference type="InterPro" id="IPR019734">
    <property type="entry name" value="TPR_rpt"/>
</dbReference>
<proteinExistence type="predicted"/>
<dbReference type="EMBL" id="SMZJ02000005">
    <property type="protein sequence ID" value="TWO32249.1"/>
    <property type="molecule type" value="Genomic_DNA"/>
</dbReference>
<reference evidence="3 4" key="1">
    <citation type="submission" date="2019-07" db="EMBL/GenBank/DDBJ databases">
        <title>Seonamhaeicola sp. W255 draft genome.</title>
        <authorList>
            <person name="Zhang X.-Y."/>
            <person name="Zhang R."/>
            <person name="Zhong Y.-L."/>
            <person name="Du Z.-J."/>
        </authorList>
    </citation>
    <scope>NUCLEOTIDE SEQUENCE [LARGE SCALE GENOMIC DNA]</scope>
    <source>
        <strain evidence="3 4">W255</strain>
    </source>
</reference>
<dbReference type="Proteomes" id="UP000295814">
    <property type="component" value="Unassembled WGS sequence"/>
</dbReference>
<gene>
    <name evidence="3" type="ORF">E1J38_010535</name>
</gene>
<name>A0A562YCW1_9FLAO</name>
<dbReference type="Gene3D" id="1.25.40.10">
    <property type="entry name" value="Tetratricopeptide repeat domain"/>
    <property type="match status" value="1"/>
</dbReference>
<sequence>MEKYFVCIVLLWFVAAANAQKTPLSIKDVDSTTYALFLKQDWKPIITLGKQSIAEGVDFYYLKVRIGIAYFKENKMFSAIRFLEEAYALDPKNVVVQDYLYWAYRYSGLEMESRLFYSKMSKALKDEIKLDLPVVSSISFNVLAANNLDYDTQLKSNANGQTDHFRIIPEKYEMYSLGMSHPISKGLNLFHQFTLVPANSVKQTNIGSVLQNGTYKVMEYRYYGDVTIALGNRWYLDTYLNAIFGDYDNLNTATSDSKIKYNNMVFGGAITKASYLIINSINMSVSNLNGFNQFQMGYAMSVYPLGSTSVVPFGSLQYKSQDSESNMVFTAGLAVTLNKIALTGFGTVGNMNNFIANNGAIVYNQPATALNEFGGSFKYFGKHLVLKVSYSFMNMESNYYDGNFEIISKTFEFNQQNITAAITWVL</sequence>
<keyword evidence="2" id="KW-0732">Signal</keyword>
<feature type="signal peptide" evidence="2">
    <location>
        <begin position="1"/>
        <end position="19"/>
    </location>
</feature>